<evidence type="ECO:0000313" key="2">
    <source>
        <dbReference type="EMBL" id="KAJ7689422.1"/>
    </source>
</evidence>
<reference evidence="2" key="1">
    <citation type="submission" date="2023-03" db="EMBL/GenBank/DDBJ databases">
        <title>Massive genome expansion in bonnet fungi (Mycena s.s.) driven by repeated elements and novel gene families across ecological guilds.</title>
        <authorList>
            <consortium name="Lawrence Berkeley National Laboratory"/>
            <person name="Harder C.B."/>
            <person name="Miyauchi S."/>
            <person name="Viragh M."/>
            <person name="Kuo A."/>
            <person name="Thoen E."/>
            <person name="Andreopoulos B."/>
            <person name="Lu D."/>
            <person name="Skrede I."/>
            <person name="Drula E."/>
            <person name="Henrissat B."/>
            <person name="Morin E."/>
            <person name="Kohler A."/>
            <person name="Barry K."/>
            <person name="LaButti K."/>
            <person name="Morin E."/>
            <person name="Salamov A."/>
            <person name="Lipzen A."/>
            <person name="Mereny Z."/>
            <person name="Hegedus B."/>
            <person name="Baldrian P."/>
            <person name="Stursova M."/>
            <person name="Weitz H."/>
            <person name="Taylor A."/>
            <person name="Grigoriev I.V."/>
            <person name="Nagy L.G."/>
            <person name="Martin F."/>
            <person name="Kauserud H."/>
        </authorList>
    </citation>
    <scope>NUCLEOTIDE SEQUENCE</scope>
    <source>
        <strain evidence="2">CBHHK067</strain>
    </source>
</reference>
<feature type="compositionally biased region" description="Basic and acidic residues" evidence="1">
    <location>
        <begin position="33"/>
        <end position="49"/>
    </location>
</feature>
<dbReference type="EMBL" id="JARKIE010000072">
    <property type="protein sequence ID" value="KAJ7689422.1"/>
    <property type="molecule type" value="Genomic_DNA"/>
</dbReference>
<dbReference type="Proteomes" id="UP001221757">
    <property type="component" value="Unassembled WGS sequence"/>
</dbReference>
<feature type="compositionally biased region" description="Gly residues" evidence="1">
    <location>
        <begin position="423"/>
        <end position="434"/>
    </location>
</feature>
<proteinExistence type="predicted"/>
<accession>A0AAD7DE19</accession>
<feature type="region of interest" description="Disordered" evidence="1">
    <location>
        <begin position="24"/>
        <end position="55"/>
    </location>
</feature>
<evidence type="ECO:0000313" key="3">
    <source>
        <dbReference type="Proteomes" id="UP001221757"/>
    </source>
</evidence>
<dbReference type="AlphaFoldDB" id="A0AAD7DE19"/>
<sequence length="434" mass="46878">MSRAPAFPTVYIFIVADAASRGMRARKKGAVRRTTEPRWDSDTKEGSRFERRRRSAWSARNDIHGRVSPRMYERSPEMVKTGACGERGRCGGGCSGRFQEGDDGVGYSGRGSTRSDKGNVVGEQAKTTLTSAERRGWKAAGRGGLIAPPRGSSFPPSAHTPSLLPVPPRACATLGESKSATPGFPTSARIDEGPSLRSLPFAAPPLLLPFPSLHAPSRLCRALPPPPPDTEQRPTRWSVVSKLVQQKNDVTYTPAGDFGVSSAYARARARDERGGDGSLTRKRGKQRRIPCRASPSPRRLPYAPFPPPPPPPRLPFRSRPFLLFATSRGSVGLYYADGGFSLKAFALQANTGAHTPHAGHTRRAARGGSTSRARRTSYAQKASERRRGLHLPREEQGRAGKRACNGTPSTVRRRDERRCADLHGGGATSSGGEV</sequence>
<name>A0AAD7DE19_MYCRO</name>
<organism evidence="2 3">
    <name type="scientific">Mycena rosella</name>
    <name type="common">Pink bonnet</name>
    <name type="synonym">Agaricus rosellus</name>
    <dbReference type="NCBI Taxonomy" id="1033263"/>
    <lineage>
        <taxon>Eukaryota</taxon>
        <taxon>Fungi</taxon>
        <taxon>Dikarya</taxon>
        <taxon>Basidiomycota</taxon>
        <taxon>Agaricomycotina</taxon>
        <taxon>Agaricomycetes</taxon>
        <taxon>Agaricomycetidae</taxon>
        <taxon>Agaricales</taxon>
        <taxon>Marasmiineae</taxon>
        <taxon>Mycenaceae</taxon>
        <taxon>Mycena</taxon>
    </lineage>
</organism>
<feature type="compositionally biased region" description="Basic residues" evidence="1">
    <location>
        <begin position="280"/>
        <end position="290"/>
    </location>
</feature>
<gene>
    <name evidence="2" type="ORF">B0H17DRAFT_1295626</name>
</gene>
<evidence type="ECO:0000256" key="1">
    <source>
        <dbReference type="SAM" id="MobiDB-lite"/>
    </source>
</evidence>
<feature type="region of interest" description="Disordered" evidence="1">
    <location>
        <begin position="353"/>
        <end position="434"/>
    </location>
</feature>
<feature type="compositionally biased region" description="Pro residues" evidence="1">
    <location>
        <begin position="303"/>
        <end position="313"/>
    </location>
</feature>
<feature type="compositionally biased region" description="Basic and acidic residues" evidence="1">
    <location>
        <begin position="382"/>
        <end position="398"/>
    </location>
</feature>
<feature type="compositionally biased region" description="Basic and acidic residues" evidence="1">
    <location>
        <begin position="412"/>
        <end position="421"/>
    </location>
</feature>
<keyword evidence="3" id="KW-1185">Reference proteome</keyword>
<protein>
    <submittedName>
        <fullName evidence="2">Uncharacterized protein</fullName>
    </submittedName>
</protein>
<comment type="caution">
    <text evidence="2">The sequence shown here is derived from an EMBL/GenBank/DDBJ whole genome shotgun (WGS) entry which is preliminary data.</text>
</comment>
<feature type="region of interest" description="Disordered" evidence="1">
    <location>
        <begin position="269"/>
        <end position="313"/>
    </location>
</feature>